<evidence type="ECO:0000313" key="2">
    <source>
        <dbReference type="Proteomes" id="UP000321039"/>
    </source>
</evidence>
<dbReference type="PANTHER" id="PTHR17985:SF8">
    <property type="entry name" value="TRANSPORT AND GOLGI ORGANIZATION PROTEIN 2 HOMOLOG"/>
    <property type="match status" value="1"/>
</dbReference>
<dbReference type="EMBL" id="VRZA01000003">
    <property type="protein sequence ID" value="TXS93942.1"/>
    <property type="molecule type" value="Genomic_DNA"/>
</dbReference>
<dbReference type="Pfam" id="PF05742">
    <property type="entry name" value="TANGO2"/>
    <property type="match status" value="1"/>
</dbReference>
<gene>
    <name evidence="1" type="ORF">FV139_09965</name>
</gene>
<dbReference type="RefSeq" id="WP_148068284.1">
    <property type="nucleotide sequence ID" value="NZ_VRZA01000003.1"/>
</dbReference>
<sequence>MCLIIFAYRVHPEFPLLMAANRDEFHRRPTAATQFWPELPQLLAGRDLQAGGTWMGITRQGRFAAITNFRDPSRSAAAPRSRGELPIAWLEGREAPAPWLESRLAAADQYAGFNLLFGDRSGLWYWSNAGDRGRRPLEPGIYGLSNASLDTPWPKALLGKARLEKVLEQEISHEALLDTVQDRSLAEPEDLHPLELREAMDRQLSAQFIRTPEYGTRSSTTLTWSEDDRVSWQEHSYDAGGRELEVRREEFGLESPAD</sequence>
<dbReference type="AlphaFoldDB" id="A0A5C9A1X4"/>
<dbReference type="Proteomes" id="UP000321039">
    <property type="component" value="Unassembled WGS sequence"/>
</dbReference>
<reference evidence="1 2" key="1">
    <citation type="submission" date="2019-08" db="EMBL/GenBank/DDBJ databases">
        <title>Parahaliea maris sp. nov., isolated from the surface seawater.</title>
        <authorList>
            <person name="Liu Y."/>
        </authorList>
    </citation>
    <scope>NUCLEOTIDE SEQUENCE [LARGE SCALE GENOMIC DNA]</scope>
    <source>
        <strain evidence="1 2">HSLHS9</strain>
    </source>
</reference>
<proteinExistence type="predicted"/>
<name>A0A5C9A1X4_9GAMM</name>
<keyword evidence="2" id="KW-1185">Reference proteome</keyword>
<organism evidence="1 2">
    <name type="scientific">Parahaliea maris</name>
    <dbReference type="NCBI Taxonomy" id="2716870"/>
    <lineage>
        <taxon>Bacteria</taxon>
        <taxon>Pseudomonadati</taxon>
        <taxon>Pseudomonadota</taxon>
        <taxon>Gammaproteobacteria</taxon>
        <taxon>Cellvibrionales</taxon>
        <taxon>Halieaceae</taxon>
        <taxon>Parahaliea</taxon>
    </lineage>
</organism>
<accession>A0A5C9A1X4</accession>
<evidence type="ECO:0000313" key="1">
    <source>
        <dbReference type="EMBL" id="TXS93942.1"/>
    </source>
</evidence>
<dbReference type="InterPro" id="IPR008551">
    <property type="entry name" value="TANGO2"/>
</dbReference>
<dbReference type="PANTHER" id="PTHR17985">
    <property type="entry name" value="SER/THR-RICH PROTEIN T10 IN DGCR REGION"/>
    <property type="match status" value="1"/>
</dbReference>
<protein>
    <submittedName>
        <fullName evidence="1">NRDE family protein</fullName>
    </submittedName>
</protein>
<comment type="caution">
    <text evidence="1">The sequence shown here is derived from an EMBL/GenBank/DDBJ whole genome shotgun (WGS) entry which is preliminary data.</text>
</comment>